<dbReference type="InterPro" id="IPR032284">
    <property type="entry name" value="RecQ_Zn-bd"/>
</dbReference>
<evidence type="ECO:0000259" key="19">
    <source>
        <dbReference type="PROSITE" id="PS51194"/>
    </source>
</evidence>
<dbReference type="NCBIfam" id="TIGR00614">
    <property type="entry name" value="recQ_fam"/>
    <property type="match status" value="1"/>
</dbReference>
<evidence type="ECO:0000259" key="18">
    <source>
        <dbReference type="PROSITE" id="PS51192"/>
    </source>
</evidence>
<dbReference type="PANTHER" id="PTHR13710">
    <property type="entry name" value="DNA HELICASE RECQ FAMILY MEMBER"/>
    <property type="match status" value="1"/>
</dbReference>
<keyword evidence="14" id="KW-0413">Isomerase</keyword>
<dbReference type="InterPro" id="IPR014001">
    <property type="entry name" value="Helicase_ATP-bd"/>
</dbReference>
<name>A0A0W8E6G2_9ZZZZ</name>
<keyword evidence="13" id="KW-0234">DNA repair</keyword>
<comment type="cofactor">
    <cofactor evidence="1">
        <name>Mg(2+)</name>
        <dbReference type="ChEBI" id="CHEBI:18420"/>
    </cofactor>
</comment>
<dbReference type="GO" id="GO:0043590">
    <property type="term" value="C:bacterial nucleoid"/>
    <property type="evidence" value="ECO:0007669"/>
    <property type="project" value="TreeGrafter"/>
</dbReference>
<evidence type="ECO:0000313" key="20">
    <source>
        <dbReference type="EMBL" id="KUG04215.1"/>
    </source>
</evidence>
<dbReference type="Pfam" id="PF00270">
    <property type="entry name" value="DEAD"/>
    <property type="match status" value="1"/>
</dbReference>
<dbReference type="FunFam" id="3.40.50.300:FF:001389">
    <property type="entry name" value="ATP-dependent DNA helicase RecQ"/>
    <property type="match status" value="1"/>
</dbReference>
<organism evidence="20">
    <name type="scientific">hydrocarbon metagenome</name>
    <dbReference type="NCBI Taxonomy" id="938273"/>
    <lineage>
        <taxon>unclassified sequences</taxon>
        <taxon>metagenomes</taxon>
        <taxon>ecological metagenomes</taxon>
    </lineage>
</organism>
<dbReference type="InterPro" id="IPR029491">
    <property type="entry name" value="Helicase_HTH"/>
</dbReference>
<keyword evidence="11" id="KW-0238">DNA-binding</keyword>
<dbReference type="GO" id="GO:0009432">
    <property type="term" value="P:SOS response"/>
    <property type="evidence" value="ECO:0007669"/>
    <property type="project" value="InterPro"/>
</dbReference>
<accession>A0A0W8E6G2</accession>
<dbReference type="Pfam" id="PF00570">
    <property type="entry name" value="HRDC"/>
    <property type="match status" value="1"/>
</dbReference>
<protein>
    <recommendedName>
        <fullName evidence="16">DNA 3'-5' helicase</fullName>
        <ecNumber evidence="16">5.6.2.4</ecNumber>
    </recommendedName>
</protein>
<dbReference type="SUPFAM" id="SSF52540">
    <property type="entry name" value="P-loop containing nucleoside triphosphate hydrolases"/>
    <property type="match status" value="1"/>
</dbReference>
<comment type="cofactor">
    <cofactor evidence="2">
        <name>Zn(2+)</name>
        <dbReference type="ChEBI" id="CHEBI:29105"/>
    </cofactor>
</comment>
<dbReference type="SUPFAM" id="SSF46785">
    <property type="entry name" value="Winged helix' DNA-binding domain"/>
    <property type="match status" value="1"/>
</dbReference>
<dbReference type="InterPro" id="IPR018982">
    <property type="entry name" value="RQC_domain"/>
</dbReference>
<keyword evidence="5" id="KW-0547">Nucleotide-binding</keyword>
<evidence type="ECO:0000256" key="13">
    <source>
        <dbReference type="ARBA" id="ARBA00023204"/>
    </source>
</evidence>
<dbReference type="InterPro" id="IPR011545">
    <property type="entry name" value="DEAD/DEAH_box_helicase_dom"/>
</dbReference>
<dbReference type="PROSITE" id="PS51194">
    <property type="entry name" value="HELICASE_CTER"/>
    <property type="match status" value="1"/>
</dbReference>
<dbReference type="SMART" id="SM00956">
    <property type="entry name" value="RQC"/>
    <property type="match status" value="1"/>
</dbReference>
<dbReference type="InterPro" id="IPR036388">
    <property type="entry name" value="WH-like_DNA-bd_sf"/>
</dbReference>
<evidence type="ECO:0000256" key="8">
    <source>
        <dbReference type="ARBA" id="ARBA00022806"/>
    </source>
</evidence>
<evidence type="ECO:0000256" key="16">
    <source>
        <dbReference type="ARBA" id="ARBA00034808"/>
    </source>
</evidence>
<dbReference type="GO" id="GO:0005524">
    <property type="term" value="F:ATP binding"/>
    <property type="evidence" value="ECO:0007669"/>
    <property type="project" value="UniProtKB-KW"/>
</dbReference>
<keyword evidence="10" id="KW-0067">ATP-binding</keyword>
<dbReference type="GO" id="GO:0006281">
    <property type="term" value="P:DNA repair"/>
    <property type="evidence" value="ECO:0007669"/>
    <property type="project" value="UniProtKB-KW"/>
</dbReference>
<dbReference type="GO" id="GO:0006310">
    <property type="term" value="P:DNA recombination"/>
    <property type="evidence" value="ECO:0007669"/>
    <property type="project" value="UniProtKB-KW"/>
</dbReference>
<dbReference type="InterPro" id="IPR010997">
    <property type="entry name" value="HRDC-like_sf"/>
</dbReference>
<dbReference type="GO" id="GO:0030894">
    <property type="term" value="C:replisome"/>
    <property type="evidence" value="ECO:0007669"/>
    <property type="project" value="TreeGrafter"/>
</dbReference>
<dbReference type="Gene3D" id="1.10.10.10">
    <property type="entry name" value="Winged helix-like DNA-binding domain superfamily/Winged helix DNA-binding domain"/>
    <property type="match status" value="1"/>
</dbReference>
<dbReference type="InterPro" id="IPR027417">
    <property type="entry name" value="P-loop_NTPase"/>
</dbReference>
<evidence type="ECO:0000256" key="12">
    <source>
        <dbReference type="ARBA" id="ARBA00023172"/>
    </source>
</evidence>
<comment type="caution">
    <text evidence="20">The sequence shown here is derived from an EMBL/GenBank/DDBJ whole genome shotgun (WGS) entry which is preliminary data.</text>
</comment>
<dbReference type="Pfam" id="PF09382">
    <property type="entry name" value="RQC"/>
    <property type="match status" value="1"/>
</dbReference>
<evidence type="ECO:0000256" key="6">
    <source>
        <dbReference type="ARBA" id="ARBA00022763"/>
    </source>
</evidence>
<dbReference type="InterPro" id="IPR006293">
    <property type="entry name" value="DNA_helicase_ATP-dep_RecQ_bac"/>
</dbReference>
<dbReference type="SMART" id="SM00341">
    <property type="entry name" value="HRDC"/>
    <property type="match status" value="1"/>
</dbReference>
<dbReference type="InterPro" id="IPR036390">
    <property type="entry name" value="WH_DNA-bd_sf"/>
</dbReference>
<dbReference type="Gene3D" id="1.10.150.80">
    <property type="entry name" value="HRDC domain"/>
    <property type="match status" value="1"/>
</dbReference>
<dbReference type="PROSITE" id="PS51192">
    <property type="entry name" value="HELICASE_ATP_BIND_1"/>
    <property type="match status" value="1"/>
</dbReference>
<evidence type="ECO:0000256" key="1">
    <source>
        <dbReference type="ARBA" id="ARBA00001946"/>
    </source>
</evidence>
<dbReference type="InterPro" id="IPR002121">
    <property type="entry name" value="HRDC_dom"/>
</dbReference>
<dbReference type="GO" id="GO:0006260">
    <property type="term" value="P:DNA replication"/>
    <property type="evidence" value="ECO:0007669"/>
    <property type="project" value="InterPro"/>
</dbReference>
<dbReference type="PROSITE" id="PS50967">
    <property type="entry name" value="HRDC"/>
    <property type="match status" value="1"/>
</dbReference>
<keyword evidence="12" id="KW-0233">DNA recombination</keyword>
<dbReference type="InterPro" id="IPR001650">
    <property type="entry name" value="Helicase_C-like"/>
</dbReference>
<dbReference type="Pfam" id="PF14493">
    <property type="entry name" value="HTH_40"/>
    <property type="match status" value="1"/>
</dbReference>
<dbReference type="EC" id="5.6.2.4" evidence="16"/>
<evidence type="ECO:0000256" key="15">
    <source>
        <dbReference type="ARBA" id="ARBA00034617"/>
    </source>
</evidence>
<reference evidence="20" key="1">
    <citation type="journal article" date="2015" name="Proc. Natl. Acad. Sci. U.S.A.">
        <title>Networks of energetic and metabolic interactions define dynamics in microbial communities.</title>
        <authorList>
            <person name="Embree M."/>
            <person name="Liu J.K."/>
            <person name="Al-Bassam M.M."/>
            <person name="Zengler K."/>
        </authorList>
    </citation>
    <scope>NUCLEOTIDE SEQUENCE</scope>
</reference>
<evidence type="ECO:0000256" key="9">
    <source>
        <dbReference type="ARBA" id="ARBA00022833"/>
    </source>
</evidence>
<dbReference type="SMART" id="SM00490">
    <property type="entry name" value="HELICc"/>
    <property type="match status" value="1"/>
</dbReference>
<evidence type="ECO:0000256" key="7">
    <source>
        <dbReference type="ARBA" id="ARBA00022801"/>
    </source>
</evidence>
<dbReference type="GO" id="GO:0043138">
    <property type="term" value="F:3'-5' DNA helicase activity"/>
    <property type="evidence" value="ECO:0007669"/>
    <property type="project" value="UniProtKB-EC"/>
</dbReference>
<dbReference type="Pfam" id="PF00271">
    <property type="entry name" value="Helicase_C"/>
    <property type="match status" value="1"/>
</dbReference>
<evidence type="ECO:0000256" key="3">
    <source>
        <dbReference type="ARBA" id="ARBA00005446"/>
    </source>
</evidence>
<dbReference type="GO" id="GO:0016787">
    <property type="term" value="F:hydrolase activity"/>
    <property type="evidence" value="ECO:0007669"/>
    <property type="project" value="UniProtKB-KW"/>
</dbReference>
<dbReference type="InterPro" id="IPR044876">
    <property type="entry name" value="HRDC_dom_sf"/>
</dbReference>
<evidence type="ECO:0000256" key="11">
    <source>
        <dbReference type="ARBA" id="ARBA00023125"/>
    </source>
</evidence>
<keyword evidence="9" id="KW-0862">Zinc</keyword>
<dbReference type="SMART" id="SM00487">
    <property type="entry name" value="DEXDc"/>
    <property type="match status" value="1"/>
</dbReference>
<comment type="catalytic activity">
    <reaction evidence="15">
        <text>Couples ATP hydrolysis with the unwinding of duplex DNA by translocating in the 3'-5' direction.</text>
        <dbReference type="EC" id="5.6.2.4"/>
    </reaction>
</comment>
<dbReference type="GO" id="GO:0009378">
    <property type="term" value="F:four-way junction helicase activity"/>
    <property type="evidence" value="ECO:0007669"/>
    <property type="project" value="TreeGrafter"/>
</dbReference>
<dbReference type="EMBL" id="LNQE01001856">
    <property type="protein sequence ID" value="KUG04215.1"/>
    <property type="molecule type" value="Genomic_DNA"/>
</dbReference>
<keyword evidence="8 20" id="KW-0347">Helicase</keyword>
<feature type="domain" description="HRDC" evidence="17">
    <location>
        <begin position="513"/>
        <end position="593"/>
    </location>
</feature>
<keyword evidence="4" id="KW-0479">Metal-binding</keyword>
<evidence type="ECO:0000256" key="10">
    <source>
        <dbReference type="ARBA" id="ARBA00022840"/>
    </source>
</evidence>
<evidence type="ECO:0000259" key="17">
    <source>
        <dbReference type="PROSITE" id="PS50967"/>
    </source>
</evidence>
<dbReference type="GO" id="GO:0003677">
    <property type="term" value="F:DNA binding"/>
    <property type="evidence" value="ECO:0007669"/>
    <property type="project" value="UniProtKB-KW"/>
</dbReference>
<evidence type="ECO:0000256" key="2">
    <source>
        <dbReference type="ARBA" id="ARBA00001947"/>
    </source>
</evidence>
<evidence type="ECO:0000256" key="4">
    <source>
        <dbReference type="ARBA" id="ARBA00022723"/>
    </source>
</evidence>
<keyword evidence="7" id="KW-0378">Hydrolase</keyword>
<dbReference type="Pfam" id="PF16124">
    <property type="entry name" value="RecQ_Zn_bind"/>
    <property type="match status" value="1"/>
</dbReference>
<dbReference type="PANTHER" id="PTHR13710:SF105">
    <property type="entry name" value="ATP-DEPENDENT DNA HELICASE Q1"/>
    <property type="match status" value="1"/>
</dbReference>
<dbReference type="InterPro" id="IPR004589">
    <property type="entry name" value="DNA_helicase_ATP-dep_RecQ"/>
</dbReference>
<dbReference type="Gene3D" id="3.40.50.300">
    <property type="entry name" value="P-loop containing nucleotide triphosphate hydrolases"/>
    <property type="match status" value="2"/>
</dbReference>
<dbReference type="GO" id="GO:0046872">
    <property type="term" value="F:metal ion binding"/>
    <property type="evidence" value="ECO:0007669"/>
    <property type="project" value="UniProtKB-KW"/>
</dbReference>
<keyword evidence="6" id="KW-0227">DNA damage</keyword>
<feature type="domain" description="Helicase ATP-binding" evidence="18">
    <location>
        <begin position="25"/>
        <end position="194"/>
    </location>
</feature>
<evidence type="ECO:0000256" key="5">
    <source>
        <dbReference type="ARBA" id="ARBA00022741"/>
    </source>
</evidence>
<dbReference type="SUPFAM" id="SSF47819">
    <property type="entry name" value="HRDC-like"/>
    <property type="match status" value="1"/>
</dbReference>
<sequence>MNPIQQVLKKYFGYSDFKPGQEAIINNTLQGRESLGIIPTGGGKSLCYQIPAMLLPGISIVVSPLIALMKDQVDALNNLGIPATYISSILSPQEINRRLQQVYQNQYKLIYIAPERLTSEYFSRLAEEIKISLIAIDEAHCVSQWGHDFRPSYAAIAPWIEAMPYRPVISAFTATASDRVREDIIRLLSLHDPSIHLIGFDRPNLHFTVIKGTDKKKWVEKYLKAHTEQSGIIYAATRKEVDSIYTYLQSSGILVGRYHAGLSTEERNHSQEAFLYDDIKVMVASNAFGLGIDKSNIRYIIHHNMPRNLESYYQEAGRGGRDGEKGDCILLYSPADIQTQKFLIEQTTSSEERKAEEYQKLQFMIDYCHTTRCLRQSILEYFGETDLPENCGNCINCTQAYESRDMTIEAQKIFSCIVRMNQQYGINLVASVLKGSQSKRIRELKLDRLSTYGIMNDMTIGAISDLINILAAEDYIFTTVGQYPVVKLRQKALPVLKSQAQVILRMPSRPELAQEDSQLFQALCILRQEIAKREQVPPYVIFHDLTLREMSARLPVDYESMLAISGVGEIKMQKYGQLFMELICSHSLDHNSSIGLEDADIAAPVKKPKESKAPKPASHLISWQLYQDGSTVSEIAHQRKLTYLTVQDHILRSAREGLAIKWREIVSEEEEVCIMAAIQKVGSEKLKPIKEALPEEISYFAIKAVICRLEMANPAIPGDTEDK</sequence>
<comment type="similarity">
    <text evidence="3">Belongs to the helicase family. RecQ subfamily.</text>
</comment>
<gene>
    <name evidence="20" type="ORF">ASZ90_018435</name>
</gene>
<proteinExistence type="inferred from homology"/>
<dbReference type="GO" id="GO:0005737">
    <property type="term" value="C:cytoplasm"/>
    <property type="evidence" value="ECO:0007669"/>
    <property type="project" value="TreeGrafter"/>
</dbReference>
<dbReference type="NCBIfam" id="TIGR01389">
    <property type="entry name" value="recQ"/>
    <property type="match status" value="1"/>
</dbReference>
<dbReference type="AlphaFoldDB" id="A0A0W8E6G2"/>
<feature type="domain" description="Helicase C-terminal" evidence="19">
    <location>
        <begin position="218"/>
        <end position="362"/>
    </location>
</feature>
<dbReference type="CDD" id="cd17920">
    <property type="entry name" value="DEXHc_RecQ"/>
    <property type="match status" value="1"/>
</dbReference>
<evidence type="ECO:0000256" key="14">
    <source>
        <dbReference type="ARBA" id="ARBA00023235"/>
    </source>
</evidence>